<dbReference type="Pfam" id="PF03176">
    <property type="entry name" value="MMPL"/>
    <property type="match status" value="2"/>
</dbReference>
<feature type="transmembrane region" description="Helical" evidence="8">
    <location>
        <begin position="235"/>
        <end position="256"/>
    </location>
</feature>
<organism evidence="10 11">
    <name type="scientific">Cellulomonas cellasea</name>
    <dbReference type="NCBI Taxonomy" id="43670"/>
    <lineage>
        <taxon>Bacteria</taxon>
        <taxon>Bacillati</taxon>
        <taxon>Actinomycetota</taxon>
        <taxon>Actinomycetes</taxon>
        <taxon>Micrococcales</taxon>
        <taxon>Cellulomonadaceae</taxon>
        <taxon>Cellulomonas</taxon>
    </lineage>
</organism>
<name>A0A4Y3KQ34_9CELL</name>
<protein>
    <submittedName>
        <fullName evidence="10">Membrane protein</fullName>
    </submittedName>
</protein>
<evidence type="ECO:0000256" key="5">
    <source>
        <dbReference type="ARBA" id="ARBA00022989"/>
    </source>
</evidence>
<dbReference type="Gene3D" id="1.20.1640.10">
    <property type="entry name" value="Multidrug efflux transporter AcrB transmembrane domain"/>
    <property type="match status" value="2"/>
</dbReference>
<evidence type="ECO:0000256" key="6">
    <source>
        <dbReference type="ARBA" id="ARBA00023136"/>
    </source>
</evidence>
<feature type="transmembrane region" description="Helical" evidence="8">
    <location>
        <begin position="647"/>
        <end position="666"/>
    </location>
</feature>
<feature type="domain" description="SSD" evidence="9">
    <location>
        <begin position="205"/>
        <end position="334"/>
    </location>
</feature>
<dbReference type="InterPro" id="IPR004869">
    <property type="entry name" value="MMPL_dom"/>
</dbReference>
<reference evidence="10" key="1">
    <citation type="submission" date="2019-06" db="EMBL/GenBank/DDBJ databases">
        <title>Whole genome shotgun sequence of Cellulomonas cellasea NBRC 3753.</title>
        <authorList>
            <person name="Hosoyama A."/>
            <person name="Uohara A."/>
            <person name="Ohji S."/>
            <person name="Ichikawa N."/>
        </authorList>
    </citation>
    <scope>NUCLEOTIDE SEQUENCE [LARGE SCALE GENOMIC DNA]</scope>
    <source>
        <strain evidence="10">NBRC 3753</strain>
    </source>
</reference>
<dbReference type="PROSITE" id="PS50156">
    <property type="entry name" value="SSD"/>
    <property type="match status" value="1"/>
</dbReference>
<evidence type="ECO:0000313" key="11">
    <source>
        <dbReference type="Proteomes" id="UP000317046"/>
    </source>
</evidence>
<evidence type="ECO:0000256" key="3">
    <source>
        <dbReference type="ARBA" id="ARBA00022475"/>
    </source>
</evidence>
<comment type="similarity">
    <text evidence="2">Belongs to the resistance-nodulation-cell division (RND) (TC 2.A.6) family. MmpL subfamily.</text>
</comment>
<evidence type="ECO:0000259" key="9">
    <source>
        <dbReference type="PROSITE" id="PS50156"/>
    </source>
</evidence>
<dbReference type="PANTHER" id="PTHR33406:SF11">
    <property type="entry name" value="MEMBRANE PROTEIN SCO6666-RELATED"/>
    <property type="match status" value="1"/>
</dbReference>
<sequence length="753" mass="76652">MLDALSRLTHRHARWVLAVSLALAALAAVWGSSVSDHVQAGGFTVPGSDSERAEQRVAEELGPTRPDVLVTYAHPTLTPDDPRFAADLTAHLDALPDDATARVVGPWTAGLPADAAAALLGTDGRSALVAISVPGTDLDARVQAYGDLEPSLAAPEPWTTAVGGALAVNADLTHRAETDIAAAETLAMPVLLVLLAVIFGSGVAALLPVVMGVLAILGAMGLLRALTLVTDVSTFAINVTTILGLGLAIDYALFVVSRFREELARTDDVGAAVVRTVTTAGRTVIFSGLTVLIAFAGLLAFPQMFLRSMGLGGMAVVLLDMVLAVTLLPALLALLGRRVDAGRLPRGLTQRLAARRAGRTPAWTRLGRGVLRRPGVVAAGVTAVLLLVALPALGLVVGSSDERDLPASSPARQATERLADLFPGGGSEVTLDVVLDGAPEPAALDGYLAGLGALPDAGPVRVVAATDRLTSVAVTAPGAVDAPATRDLVRAVRALEGPAGTDGAPVEVLVGGAAAANVDSTDAIASALPWALLVIAGATAVLLFLALGSLVLPVKAIALNVLSLGATFGAVWWAFGDAHLAGALGFTATGRIDPSNLVLIGVIAFGLAMDYELFLLSRVREEHLRGRSADDAVVVGLERTGRTITSAALLLVVVLVAMGTSGVAFLKVIGLGLAFAVLVDATLVRALLVPATVRLLGRSVWWLPAPLARLHARAGLSEGEAPAERGTGAGGGADTGADVATDDRPRELVGTGA</sequence>
<evidence type="ECO:0000313" key="10">
    <source>
        <dbReference type="EMBL" id="GEA86172.1"/>
    </source>
</evidence>
<dbReference type="Proteomes" id="UP000317046">
    <property type="component" value="Unassembled WGS sequence"/>
</dbReference>
<feature type="transmembrane region" description="Helical" evidence="8">
    <location>
        <begin position="527"/>
        <end position="550"/>
    </location>
</feature>
<feature type="transmembrane region" description="Helical" evidence="8">
    <location>
        <begin position="672"/>
        <end position="693"/>
    </location>
</feature>
<dbReference type="RefSeq" id="WP_141371840.1">
    <property type="nucleotide sequence ID" value="NZ_BJLR01000001.1"/>
</dbReference>
<evidence type="ECO:0000256" key="1">
    <source>
        <dbReference type="ARBA" id="ARBA00004651"/>
    </source>
</evidence>
<keyword evidence="3" id="KW-1003">Cell membrane</keyword>
<keyword evidence="5 8" id="KW-1133">Transmembrane helix</keyword>
<dbReference type="GO" id="GO:0005886">
    <property type="term" value="C:plasma membrane"/>
    <property type="evidence" value="ECO:0007669"/>
    <property type="project" value="UniProtKB-SubCell"/>
</dbReference>
<dbReference type="AlphaFoldDB" id="A0A4Y3KQ34"/>
<dbReference type="PANTHER" id="PTHR33406">
    <property type="entry name" value="MEMBRANE PROTEIN MJ1562-RELATED"/>
    <property type="match status" value="1"/>
</dbReference>
<dbReference type="InterPro" id="IPR000731">
    <property type="entry name" value="SSD"/>
</dbReference>
<evidence type="ECO:0000256" key="2">
    <source>
        <dbReference type="ARBA" id="ARBA00010157"/>
    </source>
</evidence>
<comment type="caution">
    <text evidence="10">The sequence shown here is derived from an EMBL/GenBank/DDBJ whole genome shotgun (WGS) entry which is preliminary data.</text>
</comment>
<feature type="transmembrane region" description="Helical" evidence="8">
    <location>
        <begin position="284"/>
        <end position="305"/>
    </location>
</feature>
<keyword evidence="6 8" id="KW-0472">Membrane</keyword>
<feature type="transmembrane region" description="Helical" evidence="8">
    <location>
        <begin position="311"/>
        <end position="336"/>
    </location>
</feature>
<gene>
    <name evidence="10" type="ORF">CCE01nite_01210</name>
</gene>
<evidence type="ECO:0000256" key="4">
    <source>
        <dbReference type="ARBA" id="ARBA00022692"/>
    </source>
</evidence>
<feature type="transmembrane region" description="Helical" evidence="8">
    <location>
        <begin position="595"/>
        <end position="616"/>
    </location>
</feature>
<feature type="region of interest" description="Disordered" evidence="7">
    <location>
        <begin position="718"/>
        <end position="753"/>
    </location>
</feature>
<dbReference type="EMBL" id="BJLR01000001">
    <property type="protein sequence ID" value="GEA86172.1"/>
    <property type="molecule type" value="Genomic_DNA"/>
</dbReference>
<evidence type="ECO:0000256" key="8">
    <source>
        <dbReference type="SAM" id="Phobius"/>
    </source>
</evidence>
<dbReference type="SUPFAM" id="SSF82866">
    <property type="entry name" value="Multidrug efflux transporter AcrB transmembrane domain"/>
    <property type="match status" value="2"/>
</dbReference>
<evidence type="ECO:0000256" key="7">
    <source>
        <dbReference type="SAM" id="MobiDB-lite"/>
    </source>
</evidence>
<proteinExistence type="inferred from homology"/>
<feature type="transmembrane region" description="Helical" evidence="8">
    <location>
        <begin position="375"/>
        <end position="397"/>
    </location>
</feature>
<accession>A0A4Y3KQ34</accession>
<dbReference type="InterPro" id="IPR050545">
    <property type="entry name" value="Mycobact_MmpL"/>
</dbReference>
<comment type="subcellular location">
    <subcellularLocation>
        <location evidence="1">Cell membrane</location>
        <topology evidence="1">Multi-pass membrane protein</topology>
    </subcellularLocation>
</comment>
<keyword evidence="4 8" id="KW-0812">Transmembrane</keyword>
<keyword evidence="11" id="KW-1185">Reference proteome</keyword>
<feature type="transmembrane region" description="Helical" evidence="8">
    <location>
        <begin position="557"/>
        <end position="575"/>
    </location>
</feature>
<feature type="transmembrane region" description="Helical" evidence="8">
    <location>
        <begin position="206"/>
        <end position="229"/>
    </location>
</feature>